<dbReference type="EMBL" id="KV425943">
    <property type="protein sequence ID" value="KZV96429.1"/>
    <property type="molecule type" value="Genomic_DNA"/>
</dbReference>
<dbReference type="OrthoDB" id="3262992at2759"/>
<evidence type="ECO:0000313" key="2">
    <source>
        <dbReference type="Proteomes" id="UP000077266"/>
    </source>
</evidence>
<accession>A0A166AZ28</accession>
<organism evidence="1 2">
    <name type="scientific">Exidia glandulosa HHB12029</name>
    <dbReference type="NCBI Taxonomy" id="1314781"/>
    <lineage>
        <taxon>Eukaryota</taxon>
        <taxon>Fungi</taxon>
        <taxon>Dikarya</taxon>
        <taxon>Basidiomycota</taxon>
        <taxon>Agaricomycotina</taxon>
        <taxon>Agaricomycetes</taxon>
        <taxon>Auriculariales</taxon>
        <taxon>Exidiaceae</taxon>
        <taxon>Exidia</taxon>
    </lineage>
</organism>
<reference evidence="1 2" key="1">
    <citation type="journal article" date="2016" name="Mol. Biol. Evol.">
        <title>Comparative Genomics of Early-Diverging Mushroom-Forming Fungi Provides Insights into the Origins of Lignocellulose Decay Capabilities.</title>
        <authorList>
            <person name="Nagy L.G."/>
            <person name="Riley R."/>
            <person name="Tritt A."/>
            <person name="Adam C."/>
            <person name="Daum C."/>
            <person name="Floudas D."/>
            <person name="Sun H."/>
            <person name="Yadav J.S."/>
            <person name="Pangilinan J."/>
            <person name="Larsson K.H."/>
            <person name="Matsuura K."/>
            <person name="Barry K."/>
            <person name="Labutti K."/>
            <person name="Kuo R."/>
            <person name="Ohm R.A."/>
            <person name="Bhattacharya S.S."/>
            <person name="Shirouzu T."/>
            <person name="Yoshinaga Y."/>
            <person name="Martin F.M."/>
            <person name="Grigoriev I.V."/>
            <person name="Hibbett D.S."/>
        </authorList>
    </citation>
    <scope>NUCLEOTIDE SEQUENCE [LARGE SCALE GENOMIC DNA]</scope>
    <source>
        <strain evidence="1 2">HHB12029</strain>
    </source>
</reference>
<keyword evidence="2" id="KW-1185">Reference proteome</keyword>
<protein>
    <submittedName>
        <fullName evidence="1">Uncharacterized protein</fullName>
    </submittedName>
</protein>
<evidence type="ECO:0000313" key="1">
    <source>
        <dbReference type="EMBL" id="KZV96429.1"/>
    </source>
</evidence>
<gene>
    <name evidence="1" type="ORF">EXIGLDRAFT_733344</name>
</gene>
<proteinExistence type="predicted"/>
<name>A0A166AZ28_EXIGL</name>
<dbReference type="InParanoid" id="A0A166AZ28"/>
<dbReference type="AlphaFoldDB" id="A0A166AZ28"/>
<sequence>MEHEDEPDWEHPPAYVESEWLRIINDRLTSDRLLTNTRIYKKRALKKSLVIDTWQCLFDPASTPDDWLTLPGVLVGKRPERRAGVPHSLRQRRA</sequence>
<dbReference type="Proteomes" id="UP000077266">
    <property type="component" value="Unassembled WGS sequence"/>
</dbReference>